<proteinExistence type="inferred from homology"/>
<dbReference type="Gene3D" id="2.60.120.180">
    <property type="match status" value="1"/>
</dbReference>
<dbReference type="PANTHER" id="PTHR34002">
    <property type="entry name" value="BLR1656 PROTEIN"/>
    <property type="match status" value="1"/>
</dbReference>
<accession>A0A164V7A2</accession>
<dbReference type="STRING" id="1314777.A0A164V7A2"/>
<keyword evidence="5" id="KW-1185">Reference proteome</keyword>
<feature type="chain" id="PRO_5007853737" evidence="3">
    <location>
        <begin position="18"/>
        <end position="263"/>
    </location>
</feature>
<dbReference type="GO" id="GO:0000272">
    <property type="term" value="P:polysaccharide catabolic process"/>
    <property type="evidence" value="ECO:0007669"/>
    <property type="project" value="UniProtKB-KW"/>
</dbReference>
<dbReference type="Proteomes" id="UP000076722">
    <property type="component" value="Unassembled WGS sequence"/>
</dbReference>
<dbReference type="GO" id="GO:0030246">
    <property type="term" value="F:carbohydrate binding"/>
    <property type="evidence" value="ECO:0007669"/>
    <property type="project" value="UniProtKB-KW"/>
</dbReference>
<sequence length="263" mass="28061">MLFSLATLFLAPFLVSGTPVLEERATTYPLICGQWDTTTAGNYELFADLWGSSGATGGQCSQITALSGNSIAWKTNWTWSGGSGGVKSFSNIQQNLNIGKQLKSIQSIQAFWKWSQSSTGTIVADIAFDLFTANSVGGANVNEIMIWLANYNAGPISSQYNSNGTPKPVASNITLAGNVWNLYSGSNGANNVFSFLPAKTGQTITTFSGDINTFFQYLIAHEGVSNTQYLVTAQAGTEPTSVSTISSHQSLAVLIRPRRGRLS</sequence>
<comment type="similarity">
    <text evidence="1 2">Belongs to the glycosyl hydrolase 12 (cellulase H) family.</text>
</comment>
<name>A0A164V7A2_9AGAM</name>
<evidence type="ECO:0000256" key="2">
    <source>
        <dbReference type="RuleBase" id="RU361163"/>
    </source>
</evidence>
<reference evidence="4 5" key="1">
    <citation type="journal article" date="2016" name="Mol. Biol. Evol.">
        <title>Comparative Genomics of Early-Diverging Mushroom-Forming Fungi Provides Insights into the Origins of Lignocellulose Decay Capabilities.</title>
        <authorList>
            <person name="Nagy L.G."/>
            <person name="Riley R."/>
            <person name="Tritt A."/>
            <person name="Adam C."/>
            <person name="Daum C."/>
            <person name="Floudas D."/>
            <person name="Sun H."/>
            <person name="Yadav J.S."/>
            <person name="Pangilinan J."/>
            <person name="Larsson K.H."/>
            <person name="Matsuura K."/>
            <person name="Barry K."/>
            <person name="Labutti K."/>
            <person name="Kuo R."/>
            <person name="Ohm R.A."/>
            <person name="Bhattacharya S.S."/>
            <person name="Shirouzu T."/>
            <person name="Yoshinaga Y."/>
            <person name="Martin F.M."/>
            <person name="Grigoriev I.V."/>
            <person name="Hibbett D.S."/>
        </authorList>
    </citation>
    <scope>NUCLEOTIDE SEQUENCE [LARGE SCALE GENOMIC DNA]</scope>
    <source>
        <strain evidence="4 5">HHB9708</strain>
    </source>
</reference>
<protein>
    <submittedName>
        <fullName evidence="4">Concanavalin A-like lectin/glucanase</fullName>
    </submittedName>
</protein>
<dbReference type="OrthoDB" id="95118at2759"/>
<evidence type="ECO:0000313" key="4">
    <source>
        <dbReference type="EMBL" id="KZS93886.1"/>
    </source>
</evidence>
<dbReference type="Pfam" id="PF01670">
    <property type="entry name" value="Glyco_hydro_12"/>
    <property type="match status" value="1"/>
</dbReference>
<keyword evidence="2" id="KW-0624">Polysaccharide degradation</keyword>
<dbReference type="SUPFAM" id="SSF49899">
    <property type="entry name" value="Concanavalin A-like lectins/glucanases"/>
    <property type="match status" value="1"/>
</dbReference>
<feature type="signal peptide" evidence="3">
    <location>
        <begin position="1"/>
        <end position="17"/>
    </location>
</feature>
<keyword evidence="2" id="KW-0119">Carbohydrate metabolism</keyword>
<evidence type="ECO:0000313" key="5">
    <source>
        <dbReference type="Proteomes" id="UP000076722"/>
    </source>
</evidence>
<keyword evidence="3" id="KW-0732">Signal</keyword>
<keyword evidence="2" id="KW-0326">Glycosidase</keyword>
<dbReference type="InterPro" id="IPR013320">
    <property type="entry name" value="ConA-like_dom_sf"/>
</dbReference>
<keyword evidence="4" id="KW-0430">Lectin</keyword>
<dbReference type="AlphaFoldDB" id="A0A164V7A2"/>
<dbReference type="PANTHER" id="PTHR34002:SF9">
    <property type="entry name" value="XYLOGLUCAN-SPECIFIC ENDO-BETA-1,4-GLUCANASE A"/>
    <property type="match status" value="1"/>
</dbReference>
<dbReference type="InterPro" id="IPR013319">
    <property type="entry name" value="GH11/12"/>
</dbReference>
<dbReference type="GO" id="GO:0008810">
    <property type="term" value="F:cellulase activity"/>
    <property type="evidence" value="ECO:0007669"/>
    <property type="project" value="InterPro"/>
</dbReference>
<evidence type="ECO:0000256" key="1">
    <source>
        <dbReference type="ARBA" id="ARBA00005519"/>
    </source>
</evidence>
<dbReference type="InterPro" id="IPR002594">
    <property type="entry name" value="GH12"/>
</dbReference>
<gene>
    <name evidence="4" type="ORF">SISNIDRAFT_474309</name>
</gene>
<dbReference type="EMBL" id="KV419406">
    <property type="protein sequence ID" value="KZS93886.1"/>
    <property type="molecule type" value="Genomic_DNA"/>
</dbReference>
<evidence type="ECO:0000256" key="3">
    <source>
        <dbReference type="SAM" id="SignalP"/>
    </source>
</evidence>
<organism evidence="4 5">
    <name type="scientific">Sistotremastrum niveocremeum HHB9708</name>
    <dbReference type="NCBI Taxonomy" id="1314777"/>
    <lineage>
        <taxon>Eukaryota</taxon>
        <taxon>Fungi</taxon>
        <taxon>Dikarya</taxon>
        <taxon>Basidiomycota</taxon>
        <taxon>Agaricomycotina</taxon>
        <taxon>Agaricomycetes</taxon>
        <taxon>Sistotremastrales</taxon>
        <taxon>Sistotremastraceae</taxon>
        <taxon>Sertulicium</taxon>
        <taxon>Sertulicium niveocremeum</taxon>
    </lineage>
</organism>
<keyword evidence="2" id="KW-0378">Hydrolase</keyword>